<reference evidence="4" key="1">
    <citation type="journal article" date="2019" name="Int. J. Syst. Evol. Microbiol.">
        <title>The Global Catalogue of Microorganisms (GCM) 10K type strain sequencing project: providing services to taxonomists for standard genome sequencing and annotation.</title>
        <authorList>
            <consortium name="The Broad Institute Genomics Platform"/>
            <consortium name="The Broad Institute Genome Sequencing Center for Infectious Disease"/>
            <person name="Wu L."/>
            <person name="Ma J."/>
        </authorList>
    </citation>
    <scope>NUCLEOTIDE SEQUENCE [LARGE SCALE GENOMIC DNA]</scope>
    <source>
        <strain evidence="4">CGMCC 1.7003</strain>
    </source>
</reference>
<dbReference type="Proteomes" id="UP000659697">
    <property type="component" value="Unassembled WGS sequence"/>
</dbReference>
<comment type="caution">
    <text evidence="3">The sequence shown here is derived from an EMBL/GenBank/DDBJ whole genome shotgun (WGS) entry which is preliminary data.</text>
</comment>
<organism evidence="3 4">
    <name type="scientific">Alishewanella longhuensis</name>
    <dbReference type="NCBI Taxonomy" id="1091037"/>
    <lineage>
        <taxon>Bacteria</taxon>
        <taxon>Pseudomonadati</taxon>
        <taxon>Pseudomonadota</taxon>
        <taxon>Gammaproteobacteria</taxon>
        <taxon>Alteromonadales</taxon>
        <taxon>Alteromonadaceae</taxon>
        <taxon>Alishewanella</taxon>
    </lineage>
</organism>
<gene>
    <name evidence="3" type="ORF">GCM10010919_21610</name>
</gene>
<feature type="transmembrane region" description="Helical" evidence="1">
    <location>
        <begin position="61"/>
        <end position="83"/>
    </location>
</feature>
<sequence length="502" mass="57531">MVLEQNLSLVKKVNRLLNWGHWFSLFNILIALLVTAMFWWSEPLPQSLIGWSYLILNWLGHTAFICFMFFILTIFPLSLIFPYQRHIRGLAAGLATLGLVVLIFDAYVYSQLGYHIGSASYDQTIDLLRQQVVTNLRNFILIVTLVAALLFALELVISNFCWKKITRLSQSGVGKPALVIFFGSFMLSHLLHIYADARLQWDITRQDNVLPFSYPATAKSLLARYQLVDLTKRAQRQADKLSLHNPLPASSTLRCDLPLHPTTLLLVTDTLNESQQQFLRAQRLRIHDQHFAPNNVTEALLNLLYGQFMAEQNNGQTLQQAPGWLTQLPEERFSVVNRNPALSNSLPWTPIVFEQKPYAIVFDGNPELRWEDYQEYQQIVVVPLHSNNTKFQLAPQQAFVRWPELLTQVKQHNSQQLDWLPTLLYAAGCQSDNRWLGDNLLAPSLLPKLNISQQDIISIRKDKMMILRQDGSYGVWSAGTLVPLNDRLDVPMLTDALKRLED</sequence>
<dbReference type="InterPro" id="IPR024588">
    <property type="entry name" value="YejM_N"/>
</dbReference>
<feature type="domain" description="Inner membrane protein YejM N-terminal" evidence="2">
    <location>
        <begin position="10"/>
        <end position="241"/>
    </location>
</feature>
<accession>A0ABQ3L384</accession>
<dbReference type="EMBL" id="BNAO01000005">
    <property type="protein sequence ID" value="GHG70812.1"/>
    <property type="molecule type" value="Genomic_DNA"/>
</dbReference>
<evidence type="ECO:0000313" key="4">
    <source>
        <dbReference type="Proteomes" id="UP000659697"/>
    </source>
</evidence>
<evidence type="ECO:0000259" key="2">
    <source>
        <dbReference type="Pfam" id="PF11893"/>
    </source>
</evidence>
<keyword evidence="4" id="KW-1185">Reference proteome</keyword>
<name>A0ABQ3L384_9ALTE</name>
<dbReference type="RefSeq" id="WP_189433026.1">
    <property type="nucleotide sequence ID" value="NZ_BNAO01000005.1"/>
</dbReference>
<evidence type="ECO:0000256" key="1">
    <source>
        <dbReference type="SAM" id="Phobius"/>
    </source>
</evidence>
<keyword evidence="1" id="KW-0812">Transmembrane</keyword>
<evidence type="ECO:0000313" key="3">
    <source>
        <dbReference type="EMBL" id="GHG70812.1"/>
    </source>
</evidence>
<dbReference type="Pfam" id="PF11893">
    <property type="entry name" value="DUF3413"/>
    <property type="match status" value="1"/>
</dbReference>
<protein>
    <recommendedName>
        <fullName evidence="2">Inner membrane protein YejM N-terminal domain-containing protein</fullName>
    </recommendedName>
</protein>
<keyword evidence="1" id="KW-1133">Transmembrane helix</keyword>
<feature type="transmembrane region" description="Helical" evidence="1">
    <location>
        <begin position="177"/>
        <end position="195"/>
    </location>
</feature>
<feature type="transmembrane region" description="Helical" evidence="1">
    <location>
        <begin position="139"/>
        <end position="157"/>
    </location>
</feature>
<feature type="transmembrane region" description="Helical" evidence="1">
    <location>
        <begin position="90"/>
        <end position="109"/>
    </location>
</feature>
<keyword evidence="1" id="KW-0472">Membrane</keyword>
<proteinExistence type="predicted"/>
<feature type="transmembrane region" description="Helical" evidence="1">
    <location>
        <begin position="21"/>
        <end position="41"/>
    </location>
</feature>